<dbReference type="Gene3D" id="3.30.450.40">
    <property type="match status" value="1"/>
</dbReference>
<dbReference type="KEGG" id="dee:HQN60_13240"/>
<dbReference type="EMBL" id="CP054143">
    <property type="protein sequence ID" value="QKJ68212.1"/>
    <property type="molecule type" value="Genomic_DNA"/>
</dbReference>
<feature type="domain" description="Heat-inducible transcription repressor HrcA C-terminal" evidence="6">
    <location>
        <begin position="107"/>
        <end position="321"/>
    </location>
</feature>
<dbReference type="Pfam" id="PF01628">
    <property type="entry name" value="HrcA"/>
    <property type="match status" value="1"/>
</dbReference>
<evidence type="ECO:0000256" key="5">
    <source>
        <dbReference type="HAMAP-Rule" id="MF_00081"/>
    </source>
</evidence>
<keyword evidence="1 5" id="KW-0678">Repressor</keyword>
<dbReference type="InterPro" id="IPR036390">
    <property type="entry name" value="WH_DNA-bd_sf"/>
</dbReference>
<dbReference type="HAMAP" id="MF_00081">
    <property type="entry name" value="HrcA"/>
    <property type="match status" value="1"/>
</dbReference>
<dbReference type="Gene3D" id="3.30.390.60">
    <property type="entry name" value="Heat-inducible transcription repressor hrca homolog, domain 3"/>
    <property type="match status" value="1"/>
</dbReference>
<evidence type="ECO:0000313" key="9">
    <source>
        <dbReference type="Proteomes" id="UP000504844"/>
    </source>
</evidence>
<keyword evidence="3 5" id="KW-0346">Stress response</keyword>
<feature type="domain" description="Winged helix-turn-helix transcription repressor HrcA DNA-binding" evidence="7">
    <location>
        <begin position="7"/>
        <end position="73"/>
    </location>
</feature>
<dbReference type="NCBIfam" id="TIGR00331">
    <property type="entry name" value="hrcA"/>
    <property type="match status" value="1"/>
</dbReference>
<dbReference type="PANTHER" id="PTHR34824:SF1">
    <property type="entry name" value="HEAT-INDUCIBLE TRANSCRIPTION REPRESSOR HRCA"/>
    <property type="match status" value="1"/>
</dbReference>
<dbReference type="InterPro" id="IPR021153">
    <property type="entry name" value="HrcA_C"/>
</dbReference>
<gene>
    <name evidence="5 8" type="primary">hrcA</name>
    <name evidence="8" type="ORF">HQN60_13240</name>
</gene>
<dbReference type="Proteomes" id="UP000504844">
    <property type="component" value="Chromosome"/>
</dbReference>
<evidence type="ECO:0000256" key="4">
    <source>
        <dbReference type="ARBA" id="ARBA00023163"/>
    </source>
</evidence>
<accession>A0A6M8SSB4</accession>
<dbReference type="InterPro" id="IPR005104">
    <property type="entry name" value="WHTH_HrcA_DNA-bd"/>
</dbReference>
<dbReference type="PIRSF" id="PIRSF005485">
    <property type="entry name" value="HrcA"/>
    <property type="match status" value="1"/>
</dbReference>
<evidence type="ECO:0000259" key="7">
    <source>
        <dbReference type="Pfam" id="PF03444"/>
    </source>
</evidence>
<reference evidence="8 9" key="1">
    <citation type="submission" date="2020-05" db="EMBL/GenBank/DDBJ databases">
        <title>Complete genome sequence of Deefgea sp. D17.</title>
        <authorList>
            <person name="Bae J.-W."/>
            <person name="Han J.E."/>
        </authorList>
    </citation>
    <scope>NUCLEOTIDE SEQUENCE [LARGE SCALE GENOMIC DNA]</scope>
    <source>
        <strain evidence="8 9">D17</strain>
    </source>
</reference>
<dbReference type="PANTHER" id="PTHR34824">
    <property type="entry name" value="HEAT-INDUCIBLE TRANSCRIPTION REPRESSOR HRCA"/>
    <property type="match status" value="1"/>
</dbReference>
<dbReference type="InterPro" id="IPR002571">
    <property type="entry name" value="HrcA"/>
</dbReference>
<keyword evidence="4 5" id="KW-0804">Transcription</keyword>
<dbReference type="GO" id="GO:0045892">
    <property type="term" value="P:negative regulation of DNA-templated transcription"/>
    <property type="evidence" value="ECO:0007669"/>
    <property type="project" value="UniProtKB-UniRule"/>
</dbReference>
<evidence type="ECO:0000313" key="8">
    <source>
        <dbReference type="EMBL" id="QKJ68212.1"/>
    </source>
</evidence>
<name>A0A6M8SSB4_9NEIS</name>
<evidence type="ECO:0000259" key="6">
    <source>
        <dbReference type="Pfam" id="PF01628"/>
    </source>
</evidence>
<dbReference type="GO" id="GO:0003677">
    <property type="term" value="F:DNA binding"/>
    <property type="evidence" value="ECO:0007669"/>
    <property type="project" value="InterPro"/>
</dbReference>
<keyword evidence="2 5" id="KW-0805">Transcription regulation</keyword>
<keyword evidence="9" id="KW-1185">Reference proteome</keyword>
<dbReference type="Gene3D" id="1.10.10.10">
    <property type="entry name" value="Winged helix-like DNA-binding domain superfamily/Winged helix DNA-binding domain"/>
    <property type="match status" value="1"/>
</dbReference>
<protein>
    <recommendedName>
        <fullName evidence="5">Heat-inducible transcription repressor HrcA</fullName>
    </recommendedName>
</protein>
<dbReference type="InterPro" id="IPR023120">
    <property type="entry name" value="WHTH_transcript_rep_HrcA_IDD"/>
</dbReference>
<dbReference type="AlphaFoldDB" id="A0A6M8SSB4"/>
<dbReference type="SUPFAM" id="SSF55781">
    <property type="entry name" value="GAF domain-like"/>
    <property type="match status" value="1"/>
</dbReference>
<organism evidence="8 9">
    <name type="scientific">Deefgea piscis</name>
    <dbReference type="NCBI Taxonomy" id="2739061"/>
    <lineage>
        <taxon>Bacteria</taxon>
        <taxon>Pseudomonadati</taxon>
        <taxon>Pseudomonadota</taxon>
        <taxon>Betaproteobacteria</taxon>
        <taxon>Neisseriales</taxon>
        <taxon>Chitinibacteraceae</taxon>
        <taxon>Deefgea</taxon>
    </lineage>
</organism>
<evidence type="ECO:0000256" key="2">
    <source>
        <dbReference type="ARBA" id="ARBA00023015"/>
    </source>
</evidence>
<evidence type="ECO:0000256" key="1">
    <source>
        <dbReference type="ARBA" id="ARBA00022491"/>
    </source>
</evidence>
<comment type="similarity">
    <text evidence="5">Belongs to the HrcA family.</text>
</comment>
<dbReference type="InterPro" id="IPR029016">
    <property type="entry name" value="GAF-like_dom_sf"/>
</dbReference>
<proteinExistence type="inferred from homology"/>
<dbReference type="InterPro" id="IPR036388">
    <property type="entry name" value="WH-like_DNA-bd_sf"/>
</dbReference>
<sequence>MLNDRSHILLKTLVERYIADGHPVGSKALSQYSGLDVSSATIRNVMADLENLGLIASPHTSAGRIPTAQGYRLFVDRLLTTQGSTTHAALPELLSTELPNDHPQHSIAAASQLLSQLTHFAGVVTPPRRSEVLLKQIEFLPLSDKRVLLILVTQDGEVQNRIVQTERILGINELNDAAHFLNRHCAGKTIGNLMQVLQQDLGQVKRELLELMNAAMQMGQDLSHDHMVIAGEHQLLGLNDFGSNMRQMRQLFELFEQKSTLLKLMQLGQSAEGIQIYIGHESGIAPLDECSVIAAPYRVDGEIVGTLGVIGPTRMAYDRVIPIVNITAQLLSSALSH</sequence>
<evidence type="ECO:0000256" key="3">
    <source>
        <dbReference type="ARBA" id="ARBA00023016"/>
    </source>
</evidence>
<dbReference type="Pfam" id="PF03444">
    <property type="entry name" value="WHD_HrcA"/>
    <property type="match status" value="1"/>
</dbReference>
<comment type="function">
    <text evidence="5">Negative regulator of class I heat shock genes (grpE-dnaK-dnaJ and groELS operons). Prevents heat-shock induction of these operons.</text>
</comment>
<dbReference type="SUPFAM" id="SSF46785">
    <property type="entry name" value="Winged helix' DNA-binding domain"/>
    <property type="match status" value="1"/>
</dbReference>